<reference evidence="2" key="2">
    <citation type="submission" date="2020-09" db="EMBL/GenBank/DDBJ databases">
        <authorList>
            <person name="Sun Q."/>
            <person name="Zhou Y."/>
        </authorList>
    </citation>
    <scope>NUCLEOTIDE SEQUENCE</scope>
    <source>
        <strain evidence="2">CGMCC 4.7272</strain>
    </source>
</reference>
<accession>A0A917P6Z2</accession>
<proteinExistence type="predicted"/>
<gene>
    <name evidence="2" type="ORF">GCM10012282_72220</name>
</gene>
<name>A0A917P6Z2_9ACTN</name>
<reference evidence="2" key="1">
    <citation type="journal article" date="2014" name="Int. J. Syst. Evol. Microbiol.">
        <title>Complete genome sequence of Corynebacterium casei LMG S-19264T (=DSM 44701T), isolated from a smear-ripened cheese.</title>
        <authorList>
            <consortium name="US DOE Joint Genome Institute (JGI-PGF)"/>
            <person name="Walter F."/>
            <person name="Albersmeier A."/>
            <person name="Kalinowski J."/>
            <person name="Ruckert C."/>
        </authorList>
    </citation>
    <scope>NUCLEOTIDE SEQUENCE</scope>
    <source>
        <strain evidence="2">CGMCC 4.7272</strain>
    </source>
</reference>
<feature type="region of interest" description="Disordered" evidence="1">
    <location>
        <begin position="1"/>
        <end position="27"/>
    </location>
</feature>
<dbReference type="Proteomes" id="UP000625682">
    <property type="component" value="Unassembled WGS sequence"/>
</dbReference>
<evidence type="ECO:0000256" key="1">
    <source>
        <dbReference type="SAM" id="MobiDB-lite"/>
    </source>
</evidence>
<comment type="caution">
    <text evidence="2">The sequence shown here is derived from an EMBL/GenBank/DDBJ whole genome shotgun (WGS) entry which is preliminary data.</text>
</comment>
<evidence type="ECO:0000313" key="2">
    <source>
        <dbReference type="EMBL" id="GGJ64607.1"/>
    </source>
</evidence>
<sequence>MPERRGPALGSAGAAAQFGERSAGAQPSAAALARPGLLADSLAVPRECLAGDGGDALEVPVAVQRSEPLQLGCGGPTISKPRPCAT</sequence>
<organism evidence="2 3">
    <name type="scientific">Streptomyces lacrimifluminis</name>
    <dbReference type="NCBI Taxonomy" id="1500077"/>
    <lineage>
        <taxon>Bacteria</taxon>
        <taxon>Bacillati</taxon>
        <taxon>Actinomycetota</taxon>
        <taxon>Actinomycetes</taxon>
        <taxon>Kitasatosporales</taxon>
        <taxon>Streptomycetaceae</taxon>
        <taxon>Streptomyces</taxon>
    </lineage>
</organism>
<dbReference type="EMBL" id="BMMU01000038">
    <property type="protein sequence ID" value="GGJ64607.1"/>
    <property type="molecule type" value="Genomic_DNA"/>
</dbReference>
<protein>
    <submittedName>
        <fullName evidence="2">Uncharacterized protein</fullName>
    </submittedName>
</protein>
<evidence type="ECO:0000313" key="3">
    <source>
        <dbReference type="Proteomes" id="UP000625682"/>
    </source>
</evidence>
<dbReference type="AlphaFoldDB" id="A0A917P6Z2"/>
<keyword evidence="3" id="KW-1185">Reference proteome</keyword>